<accession>A0ABQ9GWV8</accession>
<dbReference type="InterPro" id="IPR029526">
    <property type="entry name" value="PGBD"/>
</dbReference>
<dbReference type="PANTHER" id="PTHR47272">
    <property type="entry name" value="DDE_TNP_1_7 DOMAIN-CONTAINING PROTEIN"/>
    <property type="match status" value="1"/>
</dbReference>
<proteinExistence type="predicted"/>
<dbReference type="Proteomes" id="UP001159363">
    <property type="component" value="Chromosome 7"/>
</dbReference>
<name>A0ABQ9GWV8_9NEOP</name>
<dbReference type="Pfam" id="PF13843">
    <property type="entry name" value="DDE_Tnp_1_7"/>
    <property type="match status" value="1"/>
</dbReference>
<protein>
    <recommendedName>
        <fullName evidence="1">PiggyBac transposable element-derived protein domain-containing protein</fullName>
    </recommendedName>
</protein>
<comment type="caution">
    <text evidence="2">The sequence shown here is derived from an EMBL/GenBank/DDBJ whole genome shotgun (WGS) entry which is preliminary data.</text>
</comment>
<keyword evidence="3" id="KW-1185">Reference proteome</keyword>
<evidence type="ECO:0000259" key="1">
    <source>
        <dbReference type="Pfam" id="PF13843"/>
    </source>
</evidence>
<gene>
    <name evidence="2" type="ORF">PR048_020953</name>
</gene>
<evidence type="ECO:0000313" key="2">
    <source>
        <dbReference type="EMBL" id="KAJ8876508.1"/>
    </source>
</evidence>
<reference evidence="2 3" key="1">
    <citation type="submission" date="2023-02" db="EMBL/GenBank/DDBJ databases">
        <title>LHISI_Scaffold_Assembly.</title>
        <authorList>
            <person name="Stuart O.P."/>
            <person name="Cleave R."/>
            <person name="Magrath M.J.L."/>
            <person name="Mikheyev A.S."/>
        </authorList>
    </citation>
    <scope>NUCLEOTIDE SEQUENCE [LARGE SCALE GENOMIC DNA]</scope>
    <source>
        <strain evidence="2">Daus_M_001</strain>
        <tissue evidence="2">Leg muscle</tissue>
    </source>
</reference>
<dbReference type="PANTHER" id="PTHR47272:SF2">
    <property type="entry name" value="PIGGYBAC TRANSPOSABLE ELEMENT-DERIVED PROTEIN 3-LIKE"/>
    <property type="match status" value="1"/>
</dbReference>
<feature type="domain" description="PiggyBac transposable element-derived protein" evidence="1">
    <location>
        <begin position="16"/>
        <end position="66"/>
    </location>
</feature>
<dbReference type="EMBL" id="JARBHB010000008">
    <property type="protein sequence ID" value="KAJ8876508.1"/>
    <property type="molecule type" value="Genomic_DNA"/>
</dbReference>
<organism evidence="2 3">
    <name type="scientific">Dryococelus australis</name>
    <dbReference type="NCBI Taxonomy" id="614101"/>
    <lineage>
        <taxon>Eukaryota</taxon>
        <taxon>Metazoa</taxon>
        <taxon>Ecdysozoa</taxon>
        <taxon>Arthropoda</taxon>
        <taxon>Hexapoda</taxon>
        <taxon>Insecta</taxon>
        <taxon>Pterygota</taxon>
        <taxon>Neoptera</taxon>
        <taxon>Polyneoptera</taxon>
        <taxon>Phasmatodea</taxon>
        <taxon>Verophasmatodea</taxon>
        <taxon>Anareolatae</taxon>
        <taxon>Phasmatidae</taxon>
        <taxon>Eurycanthinae</taxon>
        <taxon>Dryococelus</taxon>
    </lineage>
</organism>
<sequence length="204" mass="23745">MSTMPNIYALQNCDMNFKPTSKDEIQKLFAIHIAMGSLRFLRARLYWDTARGVKFFNEYMTRNGFLPFVQIYTLPLYDCFCKQCLQLPVEKSVCVDEQMVPFKGTLSVKQYMQSKPSFCGERVEYAMIFLFIKVQLPRLIQQGNGRGCTDVVSADQKVVLVKWYDNKSVVIGSNFLGVGKKDEVKRWDKEDIKYIKVERLEVIQ</sequence>
<evidence type="ECO:0000313" key="3">
    <source>
        <dbReference type="Proteomes" id="UP001159363"/>
    </source>
</evidence>